<dbReference type="GeneID" id="115728246"/>
<protein>
    <submittedName>
        <fullName evidence="6">Double-stranded RNA-binding protein 1-like</fullName>
    </submittedName>
</protein>
<evidence type="ECO:0000259" key="4">
    <source>
        <dbReference type="PROSITE" id="PS50137"/>
    </source>
</evidence>
<dbReference type="PANTHER" id="PTHR46031:SF16">
    <property type="entry name" value="DOUBLE-STRANDED RNA-BINDING PROTEIN 4"/>
    <property type="match status" value="1"/>
</dbReference>
<proteinExistence type="predicted"/>
<evidence type="ECO:0000256" key="1">
    <source>
        <dbReference type="ARBA" id="ARBA00022737"/>
    </source>
</evidence>
<dbReference type="GO" id="GO:0003723">
    <property type="term" value="F:RNA binding"/>
    <property type="evidence" value="ECO:0007669"/>
    <property type="project" value="UniProtKB-UniRule"/>
</dbReference>
<reference evidence="6" key="1">
    <citation type="submission" date="2025-08" db="UniProtKB">
        <authorList>
            <consortium name="RefSeq"/>
        </authorList>
    </citation>
    <scope>IDENTIFICATION</scope>
    <source>
        <tissue evidence="6">Leaf</tissue>
    </source>
</reference>
<accession>A0A8B8MWG6</accession>
<dbReference type="SMART" id="SM00358">
    <property type="entry name" value="DSRM"/>
    <property type="match status" value="3"/>
</dbReference>
<gene>
    <name evidence="6" type="primary">LOC115728246</name>
</gene>
<feature type="domain" description="DRBM" evidence="4">
    <location>
        <begin position="1"/>
        <end position="70"/>
    </location>
</feature>
<dbReference type="Gene3D" id="3.30.160.20">
    <property type="match status" value="3"/>
</dbReference>
<organism evidence="5 6">
    <name type="scientific">Rhodamnia argentea</name>
    <dbReference type="NCBI Taxonomy" id="178133"/>
    <lineage>
        <taxon>Eukaryota</taxon>
        <taxon>Viridiplantae</taxon>
        <taxon>Streptophyta</taxon>
        <taxon>Embryophyta</taxon>
        <taxon>Tracheophyta</taxon>
        <taxon>Spermatophyta</taxon>
        <taxon>Magnoliopsida</taxon>
        <taxon>eudicotyledons</taxon>
        <taxon>Gunneridae</taxon>
        <taxon>Pentapetalae</taxon>
        <taxon>rosids</taxon>
        <taxon>malvids</taxon>
        <taxon>Myrtales</taxon>
        <taxon>Myrtaceae</taxon>
        <taxon>Myrtoideae</taxon>
        <taxon>Myrteae</taxon>
        <taxon>Australasian group</taxon>
        <taxon>Rhodamnia</taxon>
    </lineage>
</organism>
<evidence type="ECO:0000313" key="6">
    <source>
        <dbReference type="RefSeq" id="XP_030514448.2"/>
    </source>
</evidence>
<dbReference type="SUPFAM" id="SSF54768">
    <property type="entry name" value="dsRNA-binding domain-like"/>
    <property type="match status" value="3"/>
</dbReference>
<evidence type="ECO:0000313" key="5">
    <source>
        <dbReference type="Proteomes" id="UP000827889"/>
    </source>
</evidence>
<dbReference type="PROSITE" id="PS50137">
    <property type="entry name" value="DS_RBD"/>
    <property type="match status" value="3"/>
</dbReference>
<feature type="domain" description="DRBM" evidence="4">
    <location>
        <begin position="100"/>
        <end position="171"/>
    </location>
</feature>
<keyword evidence="5" id="KW-1185">Reference proteome</keyword>
<sequence>MYKSKLQELCCRRSWSLPEYNAVKEGPNHLPCFIGTVFVNGHFFRTPDPYTTSKGARNEATGLAFGYLSALPPPACSASFNAIPPGVAPPPPSGEGMQSVFTNQLQKFAQQRSLALPTYDFEHEGSPHAPFHRFKCKVSIDGRTYETVESYNTYKEAQHAAAGIALMWLSYDTFQEVECAVYKNLFVDCTKKQGYCLSIYGTFMRDKSHKQAFVSTVEIEGETFIGQEATTKKMAECSAAKVAYTTLKERTLSKLLISFSPGKRQVDWH</sequence>
<dbReference type="InterPro" id="IPR014720">
    <property type="entry name" value="dsRBD_dom"/>
</dbReference>
<evidence type="ECO:0000256" key="2">
    <source>
        <dbReference type="ARBA" id="ARBA00022884"/>
    </source>
</evidence>
<dbReference type="AlphaFoldDB" id="A0A8B8MWG6"/>
<dbReference type="Proteomes" id="UP000827889">
    <property type="component" value="Chromosome 11"/>
</dbReference>
<keyword evidence="1" id="KW-0677">Repeat</keyword>
<dbReference type="RefSeq" id="XP_030514448.2">
    <property type="nucleotide sequence ID" value="XM_030658588.2"/>
</dbReference>
<evidence type="ECO:0000256" key="3">
    <source>
        <dbReference type="PROSITE-ProRule" id="PRU00266"/>
    </source>
</evidence>
<dbReference type="KEGG" id="rarg:115728246"/>
<dbReference type="Pfam" id="PF00035">
    <property type="entry name" value="dsrm"/>
    <property type="match status" value="3"/>
</dbReference>
<feature type="domain" description="DRBM" evidence="4">
    <location>
        <begin position="170"/>
        <end position="249"/>
    </location>
</feature>
<keyword evidence="2 3" id="KW-0694">RNA-binding</keyword>
<name>A0A8B8MWG6_9MYRT</name>
<dbReference type="PANTHER" id="PTHR46031">
    <property type="match status" value="1"/>
</dbReference>